<reference evidence="2 3" key="1">
    <citation type="submission" date="2017-09" db="EMBL/GenBank/DDBJ databases">
        <title>Depth-based differentiation of microbial function through sediment-hosted aquifers and enrichment of novel symbionts in the deep terrestrial subsurface.</title>
        <authorList>
            <person name="Probst A.J."/>
            <person name="Ladd B."/>
            <person name="Jarett J.K."/>
            <person name="Geller-Mcgrath D.E."/>
            <person name="Sieber C.M."/>
            <person name="Emerson J.B."/>
            <person name="Anantharaman K."/>
            <person name="Thomas B.C."/>
            <person name="Malmstrom R."/>
            <person name="Stieglmeier M."/>
            <person name="Klingl A."/>
            <person name="Woyke T."/>
            <person name="Ryan C.M."/>
            <person name="Banfield J.F."/>
        </authorList>
    </citation>
    <scope>NUCLEOTIDE SEQUENCE [LARGE SCALE GENOMIC DNA]</scope>
    <source>
        <strain evidence="2">CG11_big_fil_rev_8_21_14_0_20_45_26</strain>
    </source>
</reference>
<evidence type="ECO:0000259" key="1">
    <source>
        <dbReference type="Pfam" id="PF01370"/>
    </source>
</evidence>
<dbReference type="Pfam" id="PF01370">
    <property type="entry name" value="Epimerase"/>
    <property type="match status" value="1"/>
</dbReference>
<organism evidence="2 3">
    <name type="scientific">Candidatus Abzuiibacterium crystallinum</name>
    <dbReference type="NCBI Taxonomy" id="1974748"/>
    <lineage>
        <taxon>Bacteria</taxon>
        <taxon>Pseudomonadati</taxon>
        <taxon>Candidatus Omnitrophota</taxon>
        <taxon>Candidatus Abzuiibacterium</taxon>
    </lineage>
</organism>
<feature type="domain" description="NAD-dependent epimerase/dehydratase" evidence="1">
    <location>
        <begin position="16"/>
        <end position="258"/>
    </location>
</feature>
<dbReference type="SUPFAM" id="SSF51735">
    <property type="entry name" value="NAD(P)-binding Rossmann-fold domains"/>
    <property type="match status" value="1"/>
</dbReference>
<name>A0A2H0LQN9_9BACT</name>
<dbReference type="PANTHER" id="PTHR43238:SF1">
    <property type="entry name" value="GDP-L-FUCOSE SYNTHASE"/>
    <property type="match status" value="1"/>
</dbReference>
<dbReference type="AlphaFoldDB" id="A0A2H0LQN9"/>
<evidence type="ECO:0000313" key="2">
    <source>
        <dbReference type="EMBL" id="PIQ85994.1"/>
    </source>
</evidence>
<dbReference type="GO" id="GO:0050577">
    <property type="term" value="F:GDP-L-fucose synthase activity"/>
    <property type="evidence" value="ECO:0007669"/>
    <property type="project" value="TreeGrafter"/>
</dbReference>
<proteinExistence type="predicted"/>
<dbReference type="InterPro" id="IPR036291">
    <property type="entry name" value="NAD(P)-bd_dom_sf"/>
</dbReference>
<dbReference type="InterPro" id="IPR001509">
    <property type="entry name" value="Epimerase_deHydtase"/>
</dbReference>
<dbReference type="Gene3D" id="3.90.25.10">
    <property type="entry name" value="UDP-galactose 4-epimerase, domain 1"/>
    <property type="match status" value="1"/>
</dbReference>
<protein>
    <recommendedName>
        <fullName evidence="1">NAD-dependent epimerase/dehydratase domain-containing protein</fullName>
    </recommendedName>
</protein>
<sequence>MNQKESLSRYWKDKKVLITGGVGMIGSYLTELVVQAGAKVSAADNLERGELQFIKPIVKEVQFHKVDLRDAENCKRVVKKQDVVLNLAAKVTGIEYNRTHQKEMFEANMLLQQNMIHAAAHAGVGRFLQVSTACIYPHDALVPTPESEGLRGAPEPTNGGYGWAKRMGERLAEYYTKETDMACVIVRPFNAYGPRDNFDQEKSHVIPALIKKIKDGLDPVPVWGSGDQKRVFVHCRDIARAMMLVTEKAPPADAVNIGHDQMITIKTLFETLCRVLSKHPKPFFDTSMPEGYPERAASVEKLRRITGFVPETSLEDGVREIIEWYERRGKQKRK</sequence>
<gene>
    <name evidence="2" type="ORF">COV74_06585</name>
</gene>
<evidence type="ECO:0000313" key="3">
    <source>
        <dbReference type="Proteomes" id="UP000230859"/>
    </source>
</evidence>
<dbReference type="Gene3D" id="3.40.50.720">
    <property type="entry name" value="NAD(P)-binding Rossmann-like Domain"/>
    <property type="match status" value="1"/>
</dbReference>
<comment type="caution">
    <text evidence="2">The sequence shown here is derived from an EMBL/GenBank/DDBJ whole genome shotgun (WGS) entry which is preliminary data.</text>
</comment>
<dbReference type="PANTHER" id="PTHR43238">
    <property type="entry name" value="GDP-L-FUCOSE SYNTHASE"/>
    <property type="match status" value="1"/>
</dbReference>
<accession>A0A2H0LQN9</accession>
<dbReference type="EMBL" id="PCVY01000055">
    <property type="protein sequence ID" value="PIQ85994.1"/>
    <property type="molecule type" value="Genomic_DNA"/>
</dbReference>
<dbReference type="Proteomes" id="UP000230859">
    <property type="component" value="Unassembled WGS sequence"/>
</dbReference>